<dbReference type="KEGG" id="cfh:C1707_13725"/>
<evidence type="ECO:0000313" key="3">
    <source>
        <dbReference type="EMBL" id="PLR06199.1"/>
    </source>
</evidence>
<feature type="transmembrane region" description="Helical" evidence="1">
    <location>
        <begin position="184"/>
        <end position="203"/>
    </location>
</feature>
<feature type="transmembrane region" description="Helical" evidence="1">
    <location>
        <begin position="63"/>
        <end position="85"/>
    </location>
</feature>
<proteinExistence type="predicted"/>
<keyword evidence="1" id="KW-1133">Transmembrane helix</keyword>
<reference evidence="2 5" key="2">
    <citation type="submission" date="2018-01" db="EMBL/GenBank/DDBJ databases">
        <title>Complete genome sequence of Caulobacter flavus RHGG3.</title>
        <authorList>
            <person name="Yang E."/>
        </authorList>
    </citation>
    <scope>NUCLEOTIDE SEQUENCE [LARGE SCALE GENOMIC DNA]</scope>
    <source>
        <strain evidence="2 5">RHGG3</strain>
    </source>
</reference>
<dbReference type="PANTHER" id="PTHR37305">
    <property type="entry name" value="INTEGRAL MEMBRANE PROTEIN-RELATED"/>
    <property type="match status" value="1"/>
</dbReference>
<keyword evidence="5" id="KW-1185">Reference proteome</keyword>
<protein>
    <submittedName>
        <fullName evidence="3">ABC transporter permease</fullName>
    </submittedName>
</protein>
<feature type="transmembrane region" description="Helical" evidence="1">
    <location>
        <begin position="20"/>
        <end position="43"/>
    </location>
</feature>
<keyword evidence="1" id="KW-0812">Transmembrane</keyword>
<accession>A0A2N5CKV3</accession>
<dbReference type="Proteomes" id="UP000234483">
    <property type="component" value="Unassembled WGS sequence"/>
</dbReference>
<reference evidence="3 4" key="1">
    <citation type="submission" date="2017-12" db="EMBL/GenBank/DDBJ databases">
        <title>The genome sequence of Caulobacter flavus CGMCC1 15093.</title>
        <authorList>
            <person name="Gao J."/>
            <person name="Mao X."/>
            <person name="Sun J."/>
        </authorList>
    </citation>
    <scope>NUCLEOTIDE SEQUENCE [LARGE SCALE GENOMIC DNA]</scope>
    <source>
        <strain evidence="3 4">CGMCC1 15093</strain>
    </source>
</reference>
<dbReference type="EMBL" id="CP026100">
    <property type="protein sequence ID" value="AYV47235.1"/>
    <property type="molecule type" value="Genomic_DNA"/>
</dbReference>
<evidence type="ECO:0000256" key="1">
    <source>
        <dbReference type="SAM" id="Phobius"/>
    </source>
</evidence>
<gene>
    <name evidence="2" type="ORF">C1707_13725</name>
    <name evidence="3" type="ORF">CFHF_26065</name>
</gene>
<keyword evidence="1" id="KW-0472">Membrane</keyword>
<evidence type="ECO:0000313" key="4">
    <source>
        <dbReference type="Proteomes" id="UP000234483"/>
    </source>
</evidence>
<feature type="transmembrane region" description="Helical" evidence="1">
    <location>
        <begin position="106"/>
        <end position="134"/>
    </location>
</feature>
<dbReference type="RefSeq" id="WP_101715825.1">
    <property type="nucleotide sequence ID" value="NZ_CP026100.1"/>
</dbReference>
<feature type="transmembrane region" description="Helical" evidence="1">
    <location>
        <begin position="238"/>
        <end position="260"/>
    </location>
</feature>
<name>A0A2N5CKV3_9CAUL</name>
<feature type="transmembrane region" description="Helical" evidence="1">
    <location>
        <begin position="154"/>
        <end position="177"/>
    </location>
</feature>
<evidence type="ECO:0000313" key="5">
    <source>
        <dbReference type="Proteomes" id="UP000281192"/>
    </source>
</evidence>
<dbReference type="Proteomes" id="UP000281192">
    <property type="component" value="Chromosome"/>
</dbReference>
<organism evidence="3 4">
    <name type="scientific">Caulobacter flavus</name>
    <dbReference type="NCBI Taxonomy" id="1679497"/>
    <lineage>
        <taxon>Bacteria</taxon>
        <taxon>Pseudomonadati</taxon>
        <taxon>Pseudomonadota</taxon>
        <taxon>Alphaproteobacteria</taxon>
        <taxon>Caulobacterales</taxon>
        <taxon>Caulobacteraceae</taxon>
        <taxon>Caulobacter</taxon>
    </lineage>
</organism>
<dbReference type="EMBL" id="PJRQ01000054">
    <property type="protein sequence ID" value="PLR06199.1"/>
    <property type="molecule type" value="Genomic_DNA"/>
</dbReference>
<evidence type="ECO:0000313" key="2">
    <source>
        <dbReference type="EMBL" id="AYV47235.1"/>
    </source>
</evidence>
<dbReference type="OrthoDB" id="8404262at2"/>
<sequence>MLADAISAERFRLLKDRGTLFWGVLFSPIAGLALGVGGELFARGMMKGMPPIPVDLVGRMVKALAGGASPVVGLFVLILSTAVLAGDYRWETWRLLTPRNGRVNLLLAKLATVAGAVAVSLVLYALAAALGGLFSAVTSGAPLVAYRGSAATDLIGTFAVSWLQLMVLVALSAVVGVTTRSTMGALIVGLVVAVVQSIVASQMHEPSLKALAIPAFSGDLLKTVILTPRSVVDEPAPWGLALGFLVAWFAGLTAAALALFQRQDLTRE</sequence>
<dbReference type="PANTHER" id="PTHR37305:SF1">
    <property type="entry name" value="MEMBRANE PROTEIN"/>
    <property type="match status" value="1"/>
</dbReference>
<dbReference type="AlphaFoldDB" id="A0A2N5CKV3"/>